<dbReference type="Gene3D" id="3.40.190.10">
    <property type="entry name" value="Periplasmic binding protein-like II"/>
    <property type="match status" value="2"/>
</dbReference>
<evidence type="ECO:0000313" key="6">
    <source>
        <dbReference type="Proteomes" id="UP000627464"/>
    </source>
</evidence>
<dbReference type="PANTHER" id="PTHR35936:SF17">
    <property type="entry name" value="ARGININE-BINDING EXTRACELLULAR PROTEIN ARTP"/>
    <property type="match status" value="1"/>
</dbReference>
<dbReference type="InterPro" id="IPR001638">
    <property type="entry name" value="Solute-binding_3/MltF_N"/>
</dbReference>
<protein>
    <submittedName>
        <fullName evidence="5">ABC transporter substrate-binding protein</fullName>
    </submittedName>
</protein>
<dbReference type="Proteomes" id="UP000627464">
    <property type="component" value="Unassembled WGS sequence"/>
</dbReference>
<accession>A0ABQ1FW31</accession>
<gene>
    <name evidence="5" type="ORF">GCM10011328_01850</name>
</gene>
<reference evidence="6" key="1">
    <citation type="journal article" date="2019" name="Int. J. Syst. Evol. Microbiol.">
        <title>The Global Catalogue of Microorganisms (GCM) 10K type strain sequencing project: providing services to taxonomists for standard genome sequencing and annotation.</title>
        <authorList>
            <consortium name="The Broad Institute Genomics Platform"/>
            <consortium name="The Broad Institute Genome Sequencing Center for Infectious Disease"/>
            <person name="Wu L."/>
            <person name="Ma J."/>
        </authorList>
    </citation>
    <scope>NUCLEOTIDE SEQUENCE [LARGE SCALE GENOMIC DNA]</scope>
    <source>
        <strain evidence="6">CGMCC 1.12806</strain>
    </source>
</reference>
<organism evidence="5 6">
    <name type="scientific">Hafnia psychrotolerans</name>
    <dbReference type="NCBI Taxonomy" id="1477018"/>
    <lineage>
        <taxon>Bacteria</taxon>
        <taxon>Pseudomonadati</taxon>
        <taxon>Pseudomonadota</taxon>
        <taxon>Gammaproteobacteria</taxon>
        <taxon>Enterobacterales</taxon>
        <taxon>Hafniaceae</taxon>
        <taxon>Hafnia</taxon>
    </lineage>
</organism>
<proteinExistence type="inferred from homology"/>
<evidence type="ECO:0000256" key="2">
    <source>
        <dbReference type="ARBA" id="ARBA00022729"/>
    </source>
</evidence>
<comment type="caution">
    <text evidence="5">The sequence shown here is derived from an EMBL/GenBank/DDBJ whole genome shotgun (WGS) entry which is preliminary data.</text>
</comment>
<evidence type="ECO:0000313" key="5">
    <source>
        <dbReference type="EMBL" id="GGA30884.1"/>
    </source>
</evidence>
<dbReference type="PANTHER" id="PTHR35936">
    <property type="entry name" value="MEMBRANE-BOUND LYTIC MUREIN TRANSGLYCOSYLASE F"/>
    <property type="match status" value="1"/>
</dbReference>
<keyword evidence="2 3" id="KW-0732">Signal</keyword>
<dbReference type="SUPFAM" id="SSF53850">
    <property type="entry name" value="Periplasmic binding protein-like II"/>
    <property type="match status" value="1"/>
</dbReference>
<comment type="similarity">
    <text evidence="1">Belongs to the bacterial solute-binding protein 3 family.</text>
</comment>
<keyword evidence="6" id="KW-1185">Reference proteome</keyword>
<feature type="domain" description="Solute-binding protein family 3/N-terminal" evidence="4">
    <location>
        <begin position="51"/>
        <end position="286"/>
    </location>
</feature>
<dbReference type="CDD" id="cd01004">
    <property type="entry name" value="PBP2_MidA_like"/>
    <property type="match status" value="1"/>
</dbReference>
<evidence type="ECO:0000256" key="3">
    <source>
        <dbReference type="SAM" id="SignalP"/>
    </source>
</evidence>
<feature type="chain" id="PRO_5045675363" evidence="3">
    <location>
        <begin position="27"/>
        <end position="302"/>
    </location>
</feature>
<dbReference type="SMART" id="SM00062">
    <property type="entry name" value="PBPb"/>
    <property type="match status" value="1"/>
</dbReference>
<sequence>MMAKPLRQASLLAAAIFSIFASHVMAAENVAIPAQTMDPALHAKLPAEIQKSGVMTSVNNGSFPPYEIVTGSNSLDGASADLARALGGVLGVKIEHASVSGLSGILSGMAAGRYQMGIGPIGDYPDRQAKNDFVDFVKEFVVFAVHKGNPQKINALEDTCGKRIAVMAGGSAEQVIRKQSALCVKGGKPAVTIQSYADQPTSILAVRSNRSDAFFSSQAPLTYFVQKANGQLELTGTGKANGFGDIFQGTVVPKDSAVRDAILAGYQKLFDNGTYAIIMKKWGLEENMIAAPGINLAKVQPQ</sequence>
<evidence type="ECO:0000256" key="1">
    <source>
        <dbReference type="ARBA" id="ARBA00010333"/>
    </source>
</evidence>
<name>A0ABQ1FW31_9GAMM</name>
<dbReference type="RefSeq" id="WP_188469504.1">
    <property type="nucleotide sequence ID" value="NZ_BMFZ01000001.1"/>
</dbReference>
<dbReference type="EMBL" id="BMFZ01000001">
    <property type="protein sequence ID" value="GGA30884.1"/>
    <property type="molecule type" value="Genomic_DNA"/>
</dbReference>
<feature type="signal peptide" evidence="3">
    <location>
        <begin position="1"/>
        <end position="26"/>
    </location>
</feature>
<dbReference type="Pfam" id="PF00497">
    <property type="entry name" value="SBP_bac_3"/>
    <property type="match status" value="1"/>
</dbReference>
<evidence type="ECO:0000259" key="4">
    <source>
        <dbReference type="SMART" id="SM00062"/>
    </source>
</evidence>